<accession>A0AC35TTX0</accession>
<organism evidence="1 2">
    <name type="scientific">Rhabditophanes sp. KR3021</name>
    <dbReference type="NCBI Taxonomy" id="114890"/>
    <lineage>
        <taxon>Eukaryota</taxon>
        <taxon>Metazoa</taxon>
        <taxon>Ecdysozoa</taxon>
        <taxon>Nematoda</taxon>
        <taxon>Chromadorea</taxon>
        <taxon>Rhabditida</taxon>
        <taxon>Tylenchina</taxon>
        <taxon>Panagrolaimomorpha</taxon>
        <taxon>Strongyloidoidea</taxon>
        <taxon>Alloionematidae</taxon>
        <taxon>Rhabditophanes</taxon>
    </lineage>
</organism>
<name>A0AC35TTX0_9BILA</name>
<evidence type="ECO:0000313" key="1">
    <source>
        <dbReference type="Proteomes" id="UP000095286"/>
    </source>
</evidence>
<dbReference type="WBParaSite" id="RSKR_0000390300.1">
    <property type="protein sequence ID" value="RSKR_0000390300.1"/>
    <property type="gene ID" value="RSKR_0000390300"/>
</dbReference>
<evidence type="ECO:0000313" key="2">
    <source>
        <dbReference type="WBParaSite" id="RSKR_0000390300.1"/>
    </source>
</evidence>
<sequence length="318" mass="35507">MISCCDCWVKFFGFIAIAFLALYIRKVFYRLIHPFFIAETPDIHGLAGGTYAVVTGSTDGIGREYAVQLANKGFNLVLISRSEDKLAAVKKEISEKIEGINIETIAFDFTNTEVKDYESKIFEKLKNLDVGVLVNNVGLSVDFPHILHKSDGDVQKSRNMITVNILPATLLTHEVLKQMIPRNKGVIINIGSVAGCDLMPQVNVYSSTKKYLEHFTAILTKEYRNTGLTIQYISPGIVCTKMSQATVPSFFEPNPKTYVESTLKTVGVIGETSGYIGHQIIIEFVRLIPSLLSDFALEKFITKRREDYFKKNGGQVSQ</sequence>
<protein>
    <submittedName>
        <fullName evidence="2">Estradiol 17-beta-dehydrogenase 12</fullName>
    </submittedName>
</protein>
<dbReference type="Proteomes" id="UP000095286">
    <property type="component" value="Unplaced"/>
</dbReference>
<proteinExistence type="predicted"/>
<reference evidence="2" key="1">
    <citation type="submission" date="2016-11" db="UniProtKB">
        <authorList>
            <consortium name="WormBaseParasite"/>
        </authorList>
    </citation>
    <scope>IDENTIFICATION</scope>
    <source>
        <strain evidence="2">KR3021</strain>
    </source>
</reference>